<dbReference type="PROSITE" id="PS50294">
    <property type="entry name" value="WD_REPEATS_REGION"/>
    <property type="match status" value="12"/>
</dbReference>
<keyword evidence="1 3" id="KW-0853">WD repeat</keyword>
<feature type="repeat" description="WD" evidence="3">
    <location>
        <begin position="165"/>
        <end position="206"/>
    </location>
</feature>
<feature type="repeat" description="WD" evidence="3">
    <location>
        <begin position="291"/>
        <end position="332"/>
    </location>
</feature>
<evidence type="ECO:0000256" key="2">
    <source>
        <dbReference type="ARBA" id="ARBA00022737"/>
    </source>
</evidence>
<dbReference type="InterPro" id="IPR019775">
    <property type="entry name" value="WD40_repeat_CS"/>
</dbReference>
<feature type="repeat" description="WD" evidence="3">
    <location>
        <begin position="123"/>
        <end position="164"/>
    </location>
</feature>
<feature type="signal peptide" evidence="4">
    <location>
        <begin position="1"/>
        <end position="22"/>
    </location>
</feature>
<dbReference type="PANTHER" id="PTHR19879:SF9">
    <property type="entry name" value="TRANSCRIPTION INITIATION FACTOR TFIID SUBUNIT 5"/>
    <property type="match status" value="1"/>
</dbReference>
<organism evidence="6 7">
    <name type="scientific">Geomonas paludis</name>
    <dbReference type="NCBI Taxonomy" id="2740185"/>
    <lineage>
        <taxon>Bacteria</taxon>
        <taxon>Pseudomonadati</taxon>
        <taxon>Thermodesulfobacteriota</taxon>
        <taxon>Desulfuromonadia</taxon>
        <taxon>Geobacterales</taxon>
        <taxon>Geobacteraceae</taxon>
        <taxon>Geomonas</taxon>
    </lineage>
</organism>
<feature type="repeat" description="WD" evidence="3">
    <location>
        <begin position="380"/>
        <end position="409"/>
    </location>
</feature>
<dbReference type="Pfam" id="PF00656">
    <property type="entry name" value="Peptidase_C14"/>
    <property type="match status" value="1"/>
</dbReference>
<dbReference type="RefSeq" id="WP_183344710.1">
    <property type="nucleotide sequence ID" value="NZ_BLXY01000001.1"/>
</dbReference>
<dbReference type="GO" id="GO:0004197">
    <property type="term" value="F:cysteine-type endopeptidase activity"/>
    <property type="evidence" value="ECO:0007669"/>
    <property type="project" value="InterPro"/>
</dbReference>
<dbReference type="InterPro" id="IPR036322">
    <property type="entry name" value="WD40_repeat_dom_sf"/>
</dbReference>
<dbReference type="SUPFAM" id="SSF50998">
    <property type="entry name" value="Quinoprotein alcohol dehydrogenase-like"/>
    <property type="match status" value="1"/>
</dbReference>
<dbReference type="Proteomes" id="UP000568888">
    <property type="component" value="Unassembled WGS sequence"/>
</dbReference>
<dbReference type="InterPro" id="IPR020472">
    <property type="entry name" value="WD40_PAC1"/>
</dbReference>
<comment type="caution">
    <text evidence="6">The sequence shown here is derived from an EMBL/GenBank/DDBJ whole genome shotgun (WGS) entry which is preliminary data.</text>
</comment>
<protein>
    <recommendedName>
        <fullName evidence="5">Peptidase C14 caspase domain-containing protein</fullName>
    </recommendedName>
</protein>
<keyword evidence="4" id="KW-0732">Signal</keyword>
<dbReference type="AlphaFoldDB" id="A0A6V8MR35"/>
<evidence type="ECO:0000256" key="4">
    <source>
        <dbReference type="SAM" id="SignalP"/>
    </source>
</evidence>
<proteinExistence type="predicted"/>
<dbReference type="PROSITE" id="PS50082">
    <property type="entry name" value="WD_REPEATS_2"/>
    <property type="match status" value="13"/>
</dbReference>
<dbReference type="SUPFAM" id="SSF50978">
    <property type="entry name" value="WD40 repeat-like"/>
    <property type="match status" value="1"/>
</dbReference>
<feature type="repeat" description="WD" evidence="3">
    <location>
        <begin position="249"/>
        <end position="290"/>
    </location>
</feature>
<feature type="chain" id="PRO_5027781016" description="Peptidase C14 caspase domain-containing protein" evidence="4">
    <location>
        <begin position="23"/>
        <end position="1189"/>
    </location>
</feature>
<dbReference type="PANTHER" id="PTHR19879">
    <property type="entry name" value="TRANSCRIPTION INITIATION FACTOR TFIID"/>
    <property type="match status" value="1"/>
</dbReference>
<feature type="repeat" description="WD" evidence="3">
    <location>
        <begin position="39"/>
        <end position="80"/>
    </location>
</feature>
<gene>
    <name evidence="6" type="ORF">GMPD_04850</name>
</gene>
<name>A0A6V8MR35_9BACT</name>
<feature type="repeat" description="WD" evidence="3">
    <location>
        <begin position="452"/>
        <end position="493"/>
    </location>
</feature>
<dbReference type="InterPro" id="IPR011600">
    <property type="entry name" value="Pept_C14_caspase"/>
</dbReference>
<dbReference type="InterPro" id="IPR001680">
    <property type="entry name" value="WD40_rpt"/>
</dbReference>
<dbReference type="InterPro" id="IPR015943">
    <property type="entry name" value="WD40/YVTN_repeat-like_dom_sf"/>
</dbReference>
<dbReference type="Gene3D" id="2.130.10.10">
    <property type="entry name" value="YVTN repeat-like/Quinoprotein amine dehydrogenase"/>
    <property type="match status" value="6"/>
</dbReference>
<evidence type="ECO:0000259" key="5">
    <source>
        <dbReference type="Pfam" id="PF00656"/>
    </source>
</evidence>
<feature type="repeat" description="WD" evidence="3">
    <location>
        <begin position="536"/>
        <end position="577"/>
    </location>
</feature>
<dbReference type="PROSITE" id="PS00678">
    <property type="entry name" value="WD_REPEATS_1"/>
    <property type="match status" value="8"/>
</dbReference>
<dbReference type="Gene3D" id="3.40.50.1460">
    <property type="match status" value="1"/>
</dbReference>
<dbReference type="SMART" id="SM00320">
    <property type="entry name" value="WD40"/>
    <property type="match status" value="14"/>
</dbReference>
<dbReference type="CDD" id="cd00200">
    <property type="entry name" value="WD40"/>
    <property type="match status" value="2"/>
</dbReference>
<feature type="repeat" description="WD" evidence="3">
    <location>
        <begin position="578"/>
        <end position="619"/>
    </location>
</feature>
<dbReference type="GO" id="GO:0006508">
    <property type="term" value="P:proteolysis"/>
    <property type="evidence" value="ECO:0007669"/>
    <property type="project" value="InterPro"/>
</dbReference>
<evidence type="ECO:0000313" key="7">
    <source>
        <dbReference type="Proteomes" id="UP000568888"/>
    </source>
</evidence>
<feature type="repeat" description="WD" evidence="3">
    <location>
        <begin position="81"/>
        <end position="122"/>
    </location>
</feature>
<dbReference type="InterPro" id="IPR011047">
    <property type="entry name" value="Quinoprotein_ADH-like_sf"/>
</dbReference>
<sequence>MKIQHIIPLLFCSLIFYGSVSAAAPLKPHVGNGLRLQIQLGHSGGVDSVAFSPDGRRILTGSNDHTAKLWDARTGQEIRAFLGHSHNVNSVAFSPDGRRVLTGSSDHTARLWDTGTGQEIRAFQGHPSGVTSVAFSPDGRLILTGGGDNTVKLWDTETGQEVRAFQGHSGWVHCVAFSPDGRSVLTVSLDETARLWDTGTGREIRTFLGHSDGVISAAFSPDGGRILTGSLDQTAKLWDVETGREIRSFSGHSSGVKGVAFSPDGRRVLTGSWDHTAKLWDAETGREIRVFQGHSNNVNSVAFSPDGRQLLTGSDDHTAKLLDAETGREILALQGHSGSASSVAFSPDGGRLLHGGNLWDAETGREISAFRHAWLDGATFSPDGQQILSGNWENTAKLWDTETGREIRAFQGHSAYVLCAVFSPDGRRVLTGSSDQSAKLWETGTGREIRAFRGHASAVDSVAFSPDGRRVLTGSLDNDAKLWDAETGQEIRTFRGHSKYVNSVAFSPDGRRVLTGSSDNTAKLWDAETGQEIRTFQGHSGWVHSVAFSPDGRRVLTGSGDTTAKLWDAETGREIRAFRGHSYLVEKVAFSPDGRLVMTGSWDTTAKLWDAETGRELATLVSFTDGTWAVVDQEGRFDASSGGEVKGLHWVYKDEPIALSQFKERYYEPALLAKIMGFNREPLRKVDSFASVALFPEMKVDPPSEHSSIATIHLKNRGGGIGRVRVLVNGKEIAADARGPKPDPAAGSLELPVEIPESLLKPGEENSIEVLAWNGEGYLSSRGNPIRFRAPPAVKIEPPTLYAIVAGVSRYANPVMNLTFSGKDASDMAQALSVSARRLFGAEKVHISLLSDYPSHSQSEDALKSLPLTRENLENAFRQAHKAKAGDVLVIYLAGHGVMSPGEGSDYYYLTSEARTTDLSDPVVRRQSGVSSSELTEWIKLIPALKQVMVMDTCAAGGAVAKLVEKRSLSSDQVRSLDRLKDRTGFHVLMGAAADKQSLEATQYGQGLLTWAILQGMKGAALRDDQFVDVQKLFQHVADEVPRLARSVGGIQKPLIASPSGSSFDIGQLTATDKSLIPLATVKPMILKASFQDEVDYDDTISLGKEVNSQLREQSARLRGDHLVYVDADELPGAWRMSGRYALDGATVTVKVVMREGKVRKDFNIIGKADDLPGLAVAILDRAQGLLRE</sequence>
<evidence type="ECO:0000313" key="6">
    <source>
        <dbReference type="EMBL" id="GFO62566.1"/>
    </source>
</evidence>
<feature type="repeat" description="WD" evidence="3">
    <location>
        <begin position="410"/>
        <end position="451"/>
    </location>
</feature>
<evidence type="ECO:0000256" key="1">
    <source>
        <dbReference type="ARBA" id="ARBA00022574"/>
    </source>
</evidence>
<dbReference type="EMBL" id="BLXY01000001">
    <property type="protein sequence ID" value="GFO62566.1"/>
    <property type="molecule type" value="Genomic_DNA"/>
</dbReference>
<dbReference type="PRINTS" id="PR00320">
    <property type="entry name" value="GPROTEINBRPT"/>
</dbReference>
<feature type="repeat" description="WD" evidence="3">
    <location>
        <begin position="207"/>
        <end position="248"/>
    </location>
</feature>
<accession>A0A6V8MR35</accession>
<feature type="domain" description="Peptidase C14 caspase" evidence="5">
    <location>
        <begin position="802"/>
        <end position="1058"/>
    </location>
</feature>
<keyword evidence="2" id="KW-0677">Repeat</keyword>
<reference evidence="7" key="1">
    <citation type="submission" date="2020-06" db="EMBL/GenBank/DDBJ databases">
        <title>Draft genomic sequecing of Geomonas sp. Red736.</title>
        <authorList>
            <person name="Itoh H."/>
            <person name="Xu Z.X."/>
            <person name="Ushijima N."/>
            <person name="Masuda Y."/>
            <person name="Shiratori Y."/>
            <person name="Senoo K."/>
        </authorList>
    </citation>
    <scope>NUCLEOTIDE SEQUENCE [LARGE SCALE GENOMIC DNA]</scope>
    <source>
        <strain evidence="7">Red736</strain>
    </source>
</reference>
<feature type="repeat" description="WD" evidence="3">
    <location>
        <begin position="494"/>
        <end position="535"/>
    </location>
</feature>
<dbReference type="Pfam" id="PF00400">
    <property type="entry name" value="WD40"/>
    <property type="match status" value="14"/>
</dbReference>
<evidence type="ECO:0000256" key="3">
    <source>
        <dbReference type="PROSITE-ProRule" id="PRU00221"/>
    </source>
</evidence>